<reference evidence="3" key="2">
    <citation type="submission" date="2015-01" db="EMBL/GenBank/DDBJ databases">
        <title>Evolutionary Origins and Diversification of the Mycorrhizal Mutualists.</title>
        <authorList>
            <consortium name="DOE Joint Genome Institute"/>
            <consortium name="Mycorrhizal Genomics Consortium"/>
            <person name="Kohler A."/>
            <person name="Kuo A."/>
            <person name="Nagy L.G."/>
            <person name="Floudas D."/>
            <person name="Copeland A."/>
            <person name="Barry K.W."/>
            <person name="Cichocki N."/>
            <person name="Veneault-Fourrey C."/>
            <person name="LaButti K."/>
            <person name="Lindquist E.A."/>
            <person name="Lipzen A."/>
            <person name="Lundell T."/>
            <person name="Morin E."/>
            <person name="Murat C."/>
            <person name="Riley R."/>
            <person name="Ohm R."/>
            <person name="Sun H."/>
            <person name="Tunlid A."/>
            <person name="Henrissat B."/>
            <person name="Grigoriev I.V."/>
            <person name="Hibbett D.S."/>
            <person name="Martin F."/>
        </authorList>
    </citation>
    <scope>NUCLEOTIDE SEQUENCE [LARGE SCALE GENOMIC DNA]</scope>
    <source>
        <strain evidence="3">UH-Slu-Lm8-n1</strain>
    </source>
</reference>
<protein>
    <submittedName>
        <fullName evidence="2">Uncharacterized protein</fullName>
    </submittedName>
</protein>
<dbReference type="Proteomes" id="UP000054485">
    <property type="component" value="Unassembled WGS sequence"/>
</dbReference>
<accession>A0A0D0APV2</accession>
<feature type="region of interest" description="Disordered" evidence="1">
    <location>
        <begin position="142"/>
        <end position="170"/>
    </location>
</feature>
<reference evidence="2 3" key="1">
    <citation type="submission" date="2014-04" db="EMBL/GenBank/DDBJ databases">
        <authorList>
            <consortium name="DOE Joint Genome Institute"/>
            <person name="Kuo A."/>
            <person name="Ruytinx J."/>
            <person name="Rineau F."/>
            <person name="Colpaert J."/>
            <person name="Kohler A."/>
            <person name="Nagy L.G."/>
            <person name="Floudas D."/>
            <person name="Copeland A."/>
            <person name="Barry K.W."/>
            <person name="Cichocki N."/>
            <person name="Veneault-Fourrey C."/>
            <person name="LaButti K."/>
            <person name="Lindquist E.A."/>
            <person name="Lipzen A."/>
            <person name="Lundell T."/>
            <person name="Morin E."/>
            <person name="Murat C."/>
            <person name="Sun H."/>
            <person name="Tunlid A."/>
            <person name="Henrissat B."/>
            <person name="Grigoriev I.V."/>
            <person name="Hibbett D.S."/>
            <person name="Martin F."/>
            <person name="Nordberg H.P."/>
            <person name="Cantor M.N."/>
            <person name="Hua S.X."/>
        </authorList>
    </citation>
    <scope>NUCLEOTIDE SEQUENCE [LARGE SCALE GENOMIC DNA]</scope>
    <source>
        <strain evidence="2 3">UH-Slu-Lm8-n1</strain>
    </source>
</reference>
<keyword evidence="3" id="KW-1185">Reference proteome</keyword>
<evidence type="ECO:0000313" key="2">
    <source>
        <dbReference type="EMBL" id="KIK36377.1"/>
    </source>
</evidence>
<evidence type="ECO:0000256" key="1">
    <source>
        <dbReference type="SAM" id="MobiDB-lite"/>
    </source>
</evidence>
<name>A0A0D0APV2_9AGAM</name>
<gene>
    <name evidence="2" type="ORF">CY34DRAFT_109543</name>
</gene>
<dbReference type="EMBL" id="KN835534">
    <property type="protein sequence ID" value="KIK36377.1"/>
    <property type="molecule type" value="Genomic_DNA"/>
</dbReference>
<dbReference type="STRING" id="930992.A0A0D0APV2"/>
<dbReference type="InParanoid" id="A0A0D0APV2"/>
<dbReference type="HOGENOM" id="CLU_1428420_0_0_1"/>
<sequence>MNRSQLKILSQLASSPNDVASGLAQCIEALRLVSSLPRASPIMVEYAGMKGSFVKAFGREHLSRVPFRTVSGLLKASMDLPSDSHITSALFYREDGTVDPTKTLIDEDSWKELVPYVHTLHIEDDRQAQVHSVFATQAQAQAQGLSSASAPSQSTRSSPSPSPALTSPTRSLNFNANAFVPSKTTVTLKSTDGTKVNLRALGNGNRGRISPAGCEATQKEKVRGS</sequence>
<evidence type="ECO:0000313" key="3">
    <source>
        <dbReference type="Proteomes" id="UP000054485"/>
    </source>
</evidence>
<feature type="region of interest" description="Disordered" evidence="1">
    <location>
        <begin position="191"/>
        <end position="225"/>
    </location>
</feature>
<dbReference type="OrthoDB" id="3015492at2759"/>
<dbReference type="AlphaFoldDB" id="A0A0D0APV2"/>
<proteinExistence type="predicted"/>
<organism evidence="2 3">
    <name type="scientific">Suillus luteus UH-Slu-Lm8-n1</name>
    <dbReference type="NCBI Taxonomy" id="930992"/>
    <lineage>
        <taxon>Eukaryota</taxon>
        <taxon>Fungi</taxon>
        <taxon>Dikarya</taxon>
        <taxon>Basidiomycota</taxon>
        <taxon>Agaricomycotina</taxon>
        <taxon>Agaricomycetes</taxon>
        <taxon>Agaricomycetidae</taxon>
        <taxon>Boletales</taxon>
        <taxon>Suillineae</taxon>
        <taxon>Suillaceae</taxon>
        <taxon>Suillus</taxon>
    </lineage>
</organism>